<gene>
    <name evidence="1" type="ORF">O1611_g8168</name>
</gene>
<protein>
    <submittedName>
        <fullName evidence="1">Uncharacterized protein</fullName>
    </submittedName>
</protein>
<name>A0ACC2JDF5_9PEZI</name>
<dbReference type="Proteomes" id="UP001153332">
    <property type="component" value="Unassembled WGS sequence"/>
</dbReference>
<evidence type="ECO:0000313" key="1">
    <source>
        <dbReference type="EMBL" id="KAJ8125471.1"/>
    </source>
</evidence>
<accession>A0ACC2JDF5</accession>
<reference evidence="1" key="1">
    <citation type="submission" date="2022-12" db="EMBL/GenBank/DDBJ databases">
        <title>Genome Sequence of Lasiodiplodia mahajangana.</title>
        <authorList>
            <person name="Buettner E."/>
        </authorList>
    </citation>
    <scope>NUCLEOTIDE SEQUENCE</scope>
    <source>
        <strain evidence="1">VT137</strain>
    </source>
</reference>
<evidence type="ECO:0000313" key="2">
    <source>
        <dbReference type="Proteomes" id="UP001153332"/>
    </source>
</evidence>
<dbReference type="EMBL" id="JAPUUL010002343">
    <property type="protein sequence ID" value="KAJ8125471.1"/>
    <property type="molecule type" value="Genomic_DNA"/>
</dbReference>
<comment type="caution">
    <text evidence="1">The sequence shown here is derived from an EMBL/GenBank/DDBJ whole genome shotgun (WGS) entry which is preliminary data.</text>
</comment>
<organism evidence="1 2">
    <name type="scientific">Lasiodiplodia mahajangana</name>
    <dbReference type="NCBI Taxonomy" id="1108764"/>
    <lineage>
        <taxon>Eukaryota</taxon>
        <taxon>Fungi</taxon>
        <taxon>Dikarya</taxon>
        <taxon>Ascomycota</taxon>
        <taxon>Pezizomycotina</taxon>
        <taxon>Dothideomycetes</taxon>
        <taxon>Dothideomycetes incertae sedis</taxon>
        <taxon>Botryosphaeriales</taxon>
        <taxon>Botryosphaeriaceae</taxon>
        <taxon>Lasiodiplodia</taxon>
    </lineage>
</organism>
<sequence>MADRAPGYEQAAEDLQCYNCGMRGHLFFACPEDTRRVPAGLEASRKRQASAGDHHASIKRGKGPVVTHYPPPPPLGLPHIPPPPTTYSSGLGYEGFHAGPPPSLPPGPPYHQPPHTGQYSHYQPLNPGRSASRSFPHSNPPDAYEHHFQGAPRAPPPETPYRPPHYDPYDRHRSGPSPGVSYDRPYSAPLDRHDEHHPGSLLQGSPYTGAHRGPPQANFEHYPPAPGVDNYYTGPPQPYPPPPSTVHRNPPHSGYGDSSSAQFYAPSHGSPPPGVYAYPAHQYPPSDPPPYHARYDDRYTDRPSYEPQRRDTHPHYAERRSGGNRQNRERHRRVRYNSPKGRSHSERRFLDRPARVPSPVTSTPPAKSTRESTAPESRVSQQSPSNTTLADNKSIEKYTAEDFSWDEEMIFKELPFKITRDLIREPLPAEWTDDPIMPPKYDKETITSRYINATNVDDFALSVRETKAWQIMQYHPTFLSPTDVRIERLQDYESALDPGGVYDKRNHYSINSSGGRQRGKSWGSRARGGPPKRYPQNYGQDHPSSDDQSNYFRSRPAKRSWERTDYRDSDTPERASEIVAKKPKISSPEPGELCETDDQPTSTSKSPSWDNEYHHIPRDHSANALQNSRASPPDITSESSARRSSLHAPSTPPRRPRHTSPSPSRLSSIRSSRGGPVRASSRRSSRSNSRPSSRQSSIGSPLTPNERELLGMASSSGSSDSGRDSPTPQINDASSRSRQRPAKLHAAYHLRLTLLRLVLHGRPTGAGSSDLDELEQNNSATNLFAEEICIYCEIYLDDEVAYTGAETCEEGGEPWPEDREDDVDEDDGGVSLHLEYEEEEEDEENEGQSEREDIEDEGEDQEDEDDTDDEDEGGAKYLSSTQGRVVALITMITNPLSPSAILQSMTDALSTHEPNDTTSDLSSSHEALALFTHACMVSLGFRLLGFDEDKINEAECHQLAPRLPANWNASFNTYAFVYAHQQSALRFVIKIDRLGGKAEIRGLAVQDERIARVEVTIKDFVSNGALPLRITMTQDGTEDRSGLQPKFQNVFISESQAFTFLAKGRL</sequence>
<keyword evidence="2" id="KW-1185">Reference proteome</keyword>
<proteinExistence type="predicted"/>